<dbReference type="InterPro" id="IPR037175">
    <property type="entry name" value="KFase_sf"/>
</dbReference>
<gene>
    <name evidence="1" type="ORF">SVXNc_0605</name>
</gene>
<organism evidence="1 2">
    <name type="scientific">Candidatus Nanohalococcus occultus</name>
    <dbReference type="NCBI Taxonomy" id="2978047"/>
    <lineage>
        <taxon>Archaea</taxon>
        <taxon>Candidatus Nanohalarchaeota</taxon>
        <taxon>Candidatus Nanohalarchaeota incertae sedis</taxon>
        <taxon>Candidatus Nanohalococcus</taxon>
    </lineage>
</organism>
<proteinExistence type="predicted"/>
<dbReference type="SUPFAM" id="SSF102198">
    <property type="entry name" value="Putative cyclase"/>
    <property type="match status" value="1"/>
</dbReference>
<name>A0ABY8CEH9_9ARCH</name>
<sequence length="209" mass="23499">MRIIDISMEVSEDMPVYPGNPSPEIERYRQIPEDSTTESRICIGSHTGTHVDALQHVKEDGETVKQIDLENFYGDCQVLDLTGCDENVERADLEEKEIKTGIVLLKTENSLEGLEKFRKDFTYLTLDAAEYLVDQNVRTVGIDHLSLVKFDGGRKAEEAHLRANERMTVIEGLDLSKAEPGRYVFSGMPLKIAADGAPMRAVLIDREQE</sequence>
<dbReference type="InterPro" id="IPR007325">
    <property type="entry name" value="KFase/CYL"/>
</dbReference>
<dbReference type="Proteomes" id="UP001218034">
    <property type="component" value="Chromosome"/>
</dbReference>
<dbReference type="RefSeq" id="WP_347721460.1">
    <property type="nucleotide sequence ID" value="NZ_CP104395.1"/>
</dbReference>
<dbReference type="PANTHER" id="PTHR31118:SF12">
    <property type="entry name" value="CYCLASE-LIKE PROTEIN 2"/>
    <property type="match status" value="1"/>
</dbReference>
<evidence type="ECO:0000313" key="2">
    <source>
        <dbReference type="Proteomes" id="UP001218034"/>
    </source>
</evidence>
<dbReference type="EMBL" id="CP104395">
    <property type="protein sequence ID" value="WEL19621.1"/>
    <property type="molecule type" value="Genomic_DNA"/>
</dbReference>
<protein>
    <submittedName>
        <fullName evidence="1">Kynurenine formamidase</fullName>
    </submittedName>
</protein>
<dbReference type="GeneID" id="90590043"/>
<keyword evidence="2" id="KW-1185">Reference proteome</keyword>
<accession>A0ABY8CEH9</accession>
<evidence type="ECO:0000313" key="1">
    <source>
        <dbReference type="EMBL" id="WEL19621.1"/>
    </source>
</evidence>
<dbReference type="Gene3D" id="3.50.30.50">
    <property type="entry name" value="Putative cyclase"/>
    <property type="match status" value="1"/>
</dbReference>
<dbReference type="Pfam" id="PF04199">
    <property type="entry name" value="Cyclase"/>
    <property type="match status" value="1"/>
</dbReference>
<reference evidence="1 2" key="1">
    <citation type="submission" date="2022-09" db="EMBL/GenBank/DDBJ databases">
        <title>Xylan utilization by haloarchaea-nanohaloarchaea associations.</title>
        <authorList>
            <person name="Yakimov M."/>
        </authorList>
    </citation>
    <scope>NUCLEOTIDE SEQUENCE [LARGE SCALE GENOMIC DNA]</scope>
    <source>
        <strain evidence="1 2">SVXNc</strain>
    </source>
</reference>
<dbReference type="PANTHER" id="PTHR31118">
    <property type="entry name" value="CYCLASE-LIKE PROTEIN 2"/>
    <property type="match status" value="1"/>
</dbReference>